<keyword evidence="3" id="KW-1185">Reference proteome</keyword>
<gene>
    <name evidence="2" type="ORF">DXV75_06095</name>
</gene>
<organism evidence="2 3">
    <name type="scientific">Alteromonas aestuariivivens</name>
    <dbReference type="NCBI Taxonomy" id="1938339"/>
    <lineage>
        <taxon>Bacteria</taxon>
        <taxon>Pseudomonadati</taxon>
        <taxon>Pseudomonadota</taxon>
        <taxon>Gammaproteobacteria</taxon>
        <taxon>Alteromonadales</taxon>
        <taxon>Alteromonadaceae</taxon>
        <taxon>Alteromonas/Salinimonas group</taxon>
        <taxon>Alteromonas</taxon>
    </lineage>
</organism>
<reference evidence="3" key="1">
    <citation type="submission" date="2018-08" db="EMBL/GenBank/DDBJ databases">
        <authorList>
            <person name="Zhang J."/>
            <person name="Du Z.-J."/>
        </authorList>
    </citation>
    <scope>NUCLEOTIDE SEQUENCE [LARGE SCALE GENOMIC DNA]</scope>
    <source>
        <strain evidence="3">KCTC 52655</strain>
    </source>
</reference>
<protein>
    <submittedName>
        <fullName evidence="2">Glycosyltransferase</fullName>
    </submittedName>
</protein>
<dbReference type="Pfam" id="PF00535">
    <property type="entry name" value="Glycos_transf_2"/>
    <property type="match status" value="1"/>
</dbReference>
<dbReference type="SUPFAM" id="SSF53448">
    <property type="entry name" value="Nucleotide-diphospho-sugar transferases"/>
    <property type="match status" value="1"/>
</dbReference>
<dbReference type="InterPro" id="IPR001173">
    <property type="entry name" value="Glyco_trans_2-like"/>
</dbReference>
<feature type="domain" description="Glycosyltransferase 2-like" evidence="1">
    <location>
        <begin position="464"/>
        <end position="589"/>
    </location>
</feature>
<proteinExistence type="predicted"/>
<evidence type="ECO:0000313" key="3">
    <source>
        <dbReference type="Proteomes" id="UP000256561"/>
    </source>
</evidence>
<keyword evidence="2" id="KW-0808">Transferase</keyword>
<comment type="caution">
    <text evidence="2">The sequence shown here is derived from an EMBL/GenBank/DDBJ whole genome shotgun (WGS) entry which is preliminary data.</text>
</comment>
<dbReference type="AlphaFoldDB" id="A0A3D8M9M3"/>
<dbReference type="InterPro" id="IPR029044">
    <property type="entry name" value="Nucleotide-diphossugar_trans"/>
</dbReference>
<dbReference type="Gene3D" id="3.90.550.10">
    <property type="entry name" value="Spore Coat Polysaccharide Biosynthesis Protein SpsA, Chain A"/>
    <property type="match status" value="1"/>
</dbReference>
<dbReference type="PANTHER" id="PTHR22916:SF3">
    <property type="entry name" value="UDP-GLCNAC:BETAGAL BETA-1,3-N-ACETYLGLUCOSAMINYLTRANSFERASE-LIKE PROTEIN 1"/>
    <property type="match status" value="1"/>
</dbReference>
<dbReference type="GO" id="GO:0016758">
    <property type="term" value="F:hexosyltransferase activity"/>
    <property type="evidence" value="ECO:0007669"/>
    <property type="project" value="UniProtKB-ARBA"/>
</dbReference>
<evidence type="ECO:0000313" key="2">
    <source>
        <dbReference type="EMBL" id="RDV26564.1"/>
    </source>
</evidence>
<dbReference type="RefSeq" id="WP_115592518.1">
    <property type="nucleotide sequence ID" value="NZ_QRHA01000004.1"/>
</dbReference>
<dbReference type="OrthoDB" id="9802649at2"/>
<name>A0A3D8M9M3_9ALTE</name>
<dbReference type="PANTHER" id="PTHR22916">
    <property type="entry name" value="GLYCOSYLTRANSFERASE"/>
    <property type="match status" value="1"/>
</dbReference>
<accession>A0A3D8M9M3</accession>
<dbReference type="Proteomes" id="UP000256561">
    <property type="component" value="Unassembled WGS sequence"/>
</dbReference>
<sequence>MHNHHRYSSFKTFASRVLGISSVKESEFDEYVGDISFSFDLKEENGLPTLSTNLSAKNLDASSVATISSAEIPKNAPLLEEAVTAGLMGLSNALTSAYSVDNEELSSRLIELEQLMSADVILLPKLKKQIDLLLAEPRFLISAIDRLTNIALLSGSESILTESLLANLEQLFGDERFVKDSRNIRCLQQVLASVPTDREKIIRKLSSVNIPTSSHSQDAFIAVVLSVAQDAEIASAIFESANLEKPVSNVRNYERTIETLSRSPIKINFVSHLSVLQHLFSQLSTAKTPHAKLLFRAYYFCSGTNREWLKSYPFGKILEKIFSFKENDFNDVYRDVRRSLEIPVDASDLSMLLRQMDVKSLSLSKIIYLYSLLPQELDDGEKLAFLCRAMIERGLPVINSQESLTLSAALGLKSLSNQIINEVLRVNGASPVLPENTKYDLISIFDSVLENKTIPRAHDFGLISVIVTTFNPDISFLEKALNSVLSQNYPNLEIIVIDDCSTKEKSLQIESLCKTTSSRRVLYHRNDTNVGQYVSRNTAIGLSQGDFIAIQDDDDVSHPERLALQVRALNKSSALACFTKHVRYSDDGRLSVDDPRNLLVLGDGPATLLFKRELIGLIGGFRNYRSRGDIDFRTRIEQIAGADSVVRLDAPLYFMRSSLTTVSSMYEYFNGDQLIFYRRKIDLMKAKKATEQV</sequence>
<dbReference type="EMBL" id="QRHA01000004">
    <property type="protein sequence ID" value="RDV26564.1"/>
    <property type="molecule type" value="Genomic_DNA"/>
</dbReference>
<evidence type="ECO:0000259" key="1">
    <source>
        <dbReference type="Pfam" id="PF00535"/>
    </source>
</evidence>